<feature type="site" description="Deprotonates C-terminal active site Cys" evidence="8">
    <location>
        <position position="25"/>
    </location>
</feature>
<comment type="caution">
    <text evidence="11">The sequence shown here is derived from an EMBL/GenBank/DDBJ whole genome shotgun (WGS) entry which is preliminary data.</text>
</comment>
<dbReference type="InterPro" id="IPR013766">
    <property type="entry name" value="Thioredoxin_domain"/>
</dbReference>
<accession>A0A2H0VDP8</accession>
<evidence type="ECO:0000313" key="11">
    <source>
        <dbReference type="EMBL" id="PIR97227.1"/>
    </source>
</evidence>
<feature type="site" description="Contributes to redox potential value" evidence="8">
    <location>
        <position position="32"/>
    </location>
</feature>
<dbReference type="SUPFAM" id="SSF52833">
    <property type="entry name" value="Thioredoxin-like"/>
    <property type="match status" value="1"/>
</dbReference>
<evidence type="ECO:0000256" key="2">
    <source>
        <dbReference type="ARBA" id="ARBA00022448"/>
    </source>
</evidence>
<evidence type="ECO:0000256" key="8">
    <source>
        <dbReference type="PIRSR" id="PIRSR000077-1"/>
    </source>
</evidence>
<evidence type="ECO:0000313" key="12">
    <source>
        <dbReference type="Proteomes" id="UP000230557"/>
    </source>
</evidence>
<dbReference type="GO" id="GO:0005737">
    <property type="term" value="C:cytoplasm"/>
    <property type="evidence" value="ECO:0007669"/>
    <property type="project" value="TreeGrafter"/>
</dbReference>
<reference evidence="12" key="1">
    <citation type="submission" date="2017-09" db="EMBL/GenBank/DDBJ databases">
        <title>Depth-based differentiation of microbial function through sediment-hosted aquifers and enrichment of novel symbionts in the deep terrestrial subsurface.</title>
        <authorList>
            <person name="Probst A.J."/>
            <person name="Ladd B."/>
            <person name="Jarett J.K."/>
            <person name="Geller-Mcgrath D.E."/>
            <person name="Sieber C.M.K."/>
            <person name="Emerson J.B."/>
            <person name="Anantharaman K."/>
            <person name="Thomas B.C."/>
            <person name="Malmstrom R."/>
            <person name="Stieglmeier M."/>
            <person name="Klingl A."/>
            <person name="Woyke T."/>
            <person name="Ryan C.M."/>
            <person name="Banfield J.F."/>
        </authorList>
    </citation>
    <scope>NUCLEOTIDE SEQUENCE [LARGE SCALE GENOMIC DNA]</scope>
</reference>
<dbReference type="PROSITE" id="PS00194">
    <property type="entry name" value="THIOREDOXIN_1"/>
    <property type="match status" value="1"/>
</dbReference>
<dbReference type="EMBL" id="PFAJ01000035">
    <property type="protein sequence ID" value="PIR97227.1"/>
    <property type="molecule type" value="Genomic_DNA"/>
</dbReference>
<gene>
    <name evidence="11" type="primary">trxA</name>
    <name evidence="11" type="ORF">COT91_02535</name>
</gene>
<proteinExistence type="inferred from homology"/>
<feature type="active site" description="Nucleophile" evidence="8">
    <location>
        <position position="34"/>
    </location>
</feature>
<dbReference type="InterPro" id="IPR005746">
    <property type="entry name" value="Thioredoxin"/>
</dbReference>
<dbReference type="InterPro" id="IPR036249">
    <property type="entry name" value="Thioredoxin-like_sf"/>
</dbReference>
<feature type="active site" description="Nucleophile" evidence="8">
    <location>
        <position position="31"/>
    </location>
</feature>
<name>A0A2H0VDP8_9BACT</name>
<keyword evidence="3" id="KW-0249">Electron transport</keyword>
<dbReference type="GO" id="GO:0015035">
    <property type="term" value="F:protein-disulfide reductase activity"/>
    <property type="evidence" value="ECO:0007669"/>
    <property type="project" value="UniProtKB-UniRule"/>
</dbReference>
<keyword evidence="2" id="KW-0813">Transport</keyword>
<dbReference type="PROSITE" id="PS51352">
    <property type="entry name" value="THIOREDOXIN_2"/>
    <property type="match status" value="1"/>
</dbReference>
<organism evidence="11 12">
    <name type="scientific">Candidatus Doudnabacteria bacterium CG10_big_fil_rev_8_21_14_0_10_41_10</name>
    <dbReference type="NCBI Taxonomy" id="1974551"/>
    <lineage>
        <taxon>Bacteria</taxon>
        <taxon>Candidatus Doudnaibacteriota</taxon>
    </lineage>
</organism>
<dbReference type="Gene3D" id="3.40.30.10">
    <property type="entry name" value="Glutaredoxin"/>
    <property type="match status" value="1"/>
</dbReference>
<dbReference type="Proteomes" id="UP000230557">
    <property type="component" value="Unassembled WGS sequence"/>
</dbReference>
<dbReference type="Pfam" id="PF00085">
    <property type="entry name" value="Thioredoxin"/>
    <property type="match status" value="1"/>
</dbReference>
<sequence length="106" mass="11868">MQPKNISDAEFDQEVIKSNIPVFVDFWAEWCGPCKIVAPVLDELAKEYDGKIKFIKVNVDENPQNAGKFGVQSIPNMKIFKGGSIVDEIIGAAPKEQFKQILDKNL</sequence>
<dbReference type="PIRSF" id="PIRSF000077">
    <property type="entry name" value="Thioredoxin"/>
    <property type="match status" value="1"/>
</dbReference>
<evidence type="ECO:0000256" key="3">
    <source>
        <dbReference type="ARBA" id="ARBA00022982"/>
    </source>
</evidence>
<dbReference type="CDD" id="cd02947">
    <property type="entry name" value="TRX_family"/>
    <property type="match status" value="1"/>
</dbReference>
<dbReference type="PANTHER" id="PTHR45663">
    <property type="entry name" value="GEO12009P1"/>
    <property type="match status" value="1"/>
</dbReference>
<comment type="similarity">
    <text evidence="1 7">Belongs to the thioredoxin family.</text>
</comment>
<dbReference type="NCBIfam" id="TIGR01068">
    <property type="entry name" value="thioredoxin"/>
    <property type="match status" value="1"/>
</dbReference>
<keyword evidence="5 9" id="KW-0676">Redox-active center</keyword>
<keyword evidence="4 9" id="KW-1015">Disulfide bond</keyword>
<dbReference type="AlphaFoldDB" id="A0A2H0VDP8"/>
<evidence type="ECO:0000256" key="7">
    <source>
        <dbReference type="PIRNR" id="PIRNR000077"/>
    </source>
</evidence>
<evidence type="ECO:0000256" key="9">
    <source>
        <dbReference type="PIRSR" id="PIRSR000077-4"/>
    </source>
</evidence>
<dbReference type="PRINTS" id="PR00421">
    <property type="entry name" value="THIOREDOXIN"/>
</dbReference>
<feature type="disulfide bond" description="Redox-active" evidence="9">
    <location>
        <begin position="31"/>
        <end position="34"/>
    </location>
</feature>
<evidence type="ECO:0000256" key="5">
    <source>
        <dbReference type="ARBA" id="ARBA00023284"/>
    </source>
</evidence>
<evidence type="ECO:0000256" key="6">
    <source>
        <dbReference type="NCBIfam" id="TIGR01068"/>
    </source>
</evidence>
<protein>
    <recommendedName>
        <fullName evidence="6 7">Thioredoxin</fullName>
    </recommendedName>
</protein>
<dbReference type="FunFam" id="3.40.30.10:FF:000001">
    <property type="entry name" value="Thioredoxin"/>
    <property type="match status" value="1"/>
</dbReference>
<evidence type="ECO:0000256" key="4">
    <source>
        <dbReference type="ARBA" id="ARBA00023157"/>
    </source>
</evidence>
<dbReference type="PANTHER" id="PTHR45663:SF11">
    <property type="entry name" value="GEO12009P1"/>
    <property type="match status" value="1"/>
</dbReference>
<evidence type="ECO:0000256" key="1">
    <source>
        <dbReference type="ARBA" id="ARBA00008987"/>
    </source>
</evidence>
<dbReference type="InterPro" id="IPR017937">
    <property type="entry name" value="Thioredoxin_CS"/>
</dbReference>
<feature type="site" description="Contributes to redox potential value" evidence="8">
    <location>
        <position position="33"/>
    </location>
</feature>
<feature type="domain" description="Thioredoxin" evidence="10">
    <location>
        <begin position="1"/>
        <end position="106"/>
    </location>
</feature>
<evidence type="ECO:0000259" key="10">
    <source>
        <dbReference type="PROSITE" id="PS51352"/>
    </source>
</evidence>